<dbReference type="AlphaFoldDB" id="A0A9J5ZU27"/>
<name>A0A9J5ZU27_SOLCO</name>
<dbReference type="Proteomes" id="UP000824120">
    <property type="component" value="Chromosome 3"/>
</dbReference>
<sequence>MCMLYAFIVFHYFLLADILGVILHFGPLKYVGRLQNKCREITVDDNQVITMNDLQGVPKNQKNDKRFEGKCYNCGKKGHMEKDC</sequence>
<dbReference type="Gene3D" id="4.10.60.10">
    <property type="entry name" value="Zinc finger, CCHC-type"/>
    <property type="match status" value="1"/>
</dbReference>
<dbReference type="GO" id="GO:0008270">
    <property type="term" value="F:zinc ion binding"/>
    <property type="evidence" value="ECO:0007669"/>
    <property type="project" value="UniProtKB-KW"/>
</dbReference>
<dbReference type="GO" id="GO:0003676">
    <property type="term" value="F:nucleic acid binding"/>
    <property type="evidence" value="ECO:0007669"/>
    <property type="project" value="InterPro"/>
</dbReference>
<comment type="caution">
    <text evidence="4">The sequence shown here is derived from an EMBL/GenBank/DDBJ whole genome shotgun (WGS) entry which is preliminary data.</text>
</comment>
<dbReference type="InterPro" id="IPR036875">
    <property type="entry name" value="Znf_CCHC_sf"/>
</dbReference>
<dbReference type="EMBL" id="JACXVP010000003">
    <property type="protein sequence ID" value="KAG5615696.1"/>
    <property type="molecule type" value="Genomic_DNA"/>
</dbReference>
<evidence type="ECO:0000313" key="4">
    <source>
        <dbReference type="EMBL" id="KAG5615696.1"/>
    </source>
</evidence>
<evidence type="ECO:0000259" key="3">
    <source>
        <dbReference type="PROSITE" id="PS50158"/>
    </source>
</evidence>
<dbReference type="InterPro" id="IPR001878">
    <property type="entry name" value="Znf_CCHC"/>
</dbReference>
<keyword evidence="5" id="KW-1185">Reference proteome</keyword>
<evidence type="ECO:0000313" key="5">
    <source>
        <dbReference type="Proteomes" id="UP000824120"/>
    </source>
</evidence>
<keyword evidence="2" id="KW-1133">Transmembrane helix</keyword>
<keyword evidence="1" id="KW-0862">Zinc</keyword>
<keyword evidence="1" id="KW-0863">Zinc-finger</keyword>
<dbReference type="Pfam" id="PF00098">
    <property type="entry name" value="zf-CCHC"/>
    <property type="match status" value="1"/>
</dbReference>
<protein>
    <recommendedName>
        <fullName evidence="3">CCHC-type domain-containing protein</fullName>
    </recommendedName>
</protein>
<organism evidence="4 5">
    <name type="scientific">Solanum commersonii</name>
    <name type="common">Commerson's wild potato</name>
    <name type="synonym">Commerson's nightshade</name>
    <dbReference type="NCBI Taxonomy" id="4109"/>
    <lineage>
        <taxon>Eukaryota</taxon>
        <taxon>Viridiplantae</taxon>
        <taxon>Streptophyta</taxon>
        <taxon>Embryophyta</taxon>
        <taxon>Tracheophyta</taxon>
        <taxon>Spermatophyta</taxon>
        <taxon>Magnoliopsida</taxon>
        <taxon>eudicotyledons</taxon>
        <taxon>Gunneridae</taxon>
        <taxon>Pentapetalae</taxon>
        <taxon>asterids</taxon>
        <taxon>lamiids</taxon>
        <taxon>Solanales</taxon>
        <taxon>Solanaceae</taxon>
        <taxon>Solanoideae</taxon>
        <taxon>Solaneae</taxon>
        <taxon>Solanum</taxon>
    </lineage>
</organism>
<feature type="transmembrane region" description="Helical" evidence="2">
    <location>
        <begin position="6"/>
        <end position="25"/>
    </location>
</feature>
<dbReference type="OrthoDB" id="1746808at2759"/>
<reference evidence="4 5" key="1">
    <citation type="submission" date="2020-09" db="EMBL/GenBank/DDBJ databases">
        <title>De no assembly of potato wild relative species, Solanum commersonii.</title>
        <authorList>
            <person name="Cho K."/>
        </authorList>
    </citation>
    <scope>NUCLEOTIDE SEQUENCE [LARGE SCALE GENOMIC DNA]</scope>
    <source>
        <strain evidence="4">LZ3.2</strain>
        <tissue evidence="4">Leaf</tissue>
    </source>
</reference>
<feature type="domain" description="CCHC-type" evidence="3">
    <location>
        <begin position="70"/>
        <end position="84"/>
    </location>
</feature>
<evidence type="ECO:0000256" key="2">
    <source>
        <dbReference type="SAM" id="Phobius"/>
    </source>
</evidence>
<keyword evidence="2" id="KW-0472">Membrane</keyword>
<dbReference type="SUPFAM" id="SSF57756">
    <property type="entry name" value="Retrovirus zinc finger-like domains"/>
    <property type="match status" value="1"/>
</dbReference>
<keyword evidence="1" id="KW-0479">Metal-binding</keyword>
<keyword evidence="2" id="KW-0812">Transmembrane</keyword>
<gene>
    <name evidence="4" type="ORF">H5410_015520</name>
</gene>
<accession>A0A9J5ZU27</accession>
<evidence type="ECO:0000256" key="1">
    <source>
        <dbReference type="PROSITE-ProRule" id="PRU00047"/>
    </source>
</evidence>
<proteinExistence type="predicted"/>
<dbReference type="PROSITE" id="PS50158">
    <property type="entry name" value="ZF_CCHC"/>
    <property type="match status" value="1"/>
</dbReference>